<evidence type="ECO:0000259" key="3">
    <source>
        <dbReference type="Pfam" id="PF08955"/>
    </source>
</evidence>
<gene>
    <name evidence="4" type="ORF">KCX82_01670</name>
</gene>
<dbReference type="InterPro" id="IPR015050">
    <property type="entry name" value="BofC_C"/>
</dbReference>
<accession>A0A8J8AZI7</accession>
<keyword evidence="2" id="KW-1133">Transmembrane helix</keyword>
<organism evidence="4 5">
    <name type="scientific">Sinanaerobacter chloroacetimidivorans</name>
    <dbReference type="NCBI Taxonomy" id="2818044"/>
    <lineage>
        <taxon>Bacteria</taxon>
        <taxon>Bacillati</taxon>
        <taxon>Bacillota</taxon>
        <taxon>Clostridia</taxon>
        <taxon>Peptostreptococcales</taxon>
        <taxon>Anaerovoracaceae</taxon>
        <taxon>Sinanaerobacter</taxon>
    </lineage>
</organism>
<feature type="domain" description="Bypass of forespore C C-terminal" evidence="3">
    <location>
        <begin position="90"/>
        <end position="162"/>
    </location>
</feature>
<keyword evidence="2" id="KW-0812">Transmembrane</keyword>
<evidence type="ECO:0000256" key="1">
    <source>
        <dbReference type="SAM" id="MobiDB-lite"/>
    </source>
</evidence>
<reference evidence="4" key="1">
    <citation type="submission" date="2021-04" db="EMBL/GenBank/DDBJ databases">
        <title>Sinoanaerobacter chloroacetimidivorans sp. nov., an obligate anaerobic bacterium isolated from anaerobic sludge.</title>
        <authorList>
            <person name="Bao Y."/>
        </authorList>
    </citation>
    <scope>NUCLEOTIDE SEQUENCE</scope>
    <source>
        <strain evidence="4">BAD-6</strain>
    </source>
</reference>
<evidence type="ECO:0000256" key="2">
    <source>
        <dbReference type="SAM" id="Phobius"/>
    </source>
</evidence>
<feature type="transmembrane region" description="Helical" evidence="2">
    <location>
        <begin position="12"/>
        <end position="28"/>
    </location>
</feature>
<protein>
    <recommendedName>
        <fullName evidence="3">Bypass of forespore C C-terminal domain-containing protein</fullName>
    </recommendedName>
</protein>
<keyword evidence="2" id="KW-0472">Membrane</keyword>
<dbReference type="Pfam" id="PF08955">
    <property type="entry name" value="BofC_C"/>
    <property type="match status" value="1"/>
</dbReference>
<sequence length="163" mass="18355">MFSQKKSFFKGKLFYIIMIGLFAFGYWINQPPTANNSPDDVNTDSKYPVSTESAVDNSNDPNQYDIMDNIIGGRQYSTPGGLGNPENEDSAPEDNTTKGYYLIKEVDGIIQIFYYDEQGKESLIRTTDIAFSLLSVADQALFQQGVMVHSMEELDELLQDFES</sequence>
<dbReference type="AlphaFoldDB" id="A0A8J8AZI7"/>
<feature type="region of interest" description="Disordered" evidence="1">
    <location>
        <begin position="33"/>
        <end position="62"/>
    </location>
</feature>
<evidence type="ECO:0000313" key="5">
    <source>
        <dbReference type="Proteomes" id="UP000675664"/>
    </source>
</evidence>
<reference evidence="4" key="2">
    <citation type="submission" date="2021-04" db="EMBL/GenBank/DDBJ databases">
        <authorList>
            <person name="Liu J."/>
        </authorList>
    </citation>
    <scope>NUCLEOTIDE SEQUENCE</scope>
    <source>
        <strain evidence="4">BAD-6</strain>
    </source>
</reference>
<comment type="caution">
    <text evidence="4">The sequence shown here is derived from an EMBL/GenBank/DDBJ whole genome shotgun (WGS) entry which is preliminary data.</text>
</comment>
<dbReference type="EMBL" id="JAGSND010000001">
    <property type="protein sequence ID" value="MBR0596573.1"/>
    <property type="molecule type" value="Genomic_DNA"/>
</dbReference>
<keyword evidence="5" id="KW-1185">Reference proteome</keyword>
<dbReference type="Proteomes" id="UP000675664">
    <property type="component" value="Unassembled WGS sequence"/>
</dbReference>
<proteinExistence type="predicted"/>
<name>A0A8J8AZI7_9FIRM</name>
<evidence type="ECO:0000313" key="4">
    <source>
        <dbReference type="EMBL" id="MBR0596573.1"/>
    </source>
</evidence>